<dbReference type="AlphaFoldDB" id="A0A9X9N2H5"/>
<proteinExistence type="predicted"/>
<accession>A0A9X9N2H5</accession>
<evidence type="ECO:0000256" key="1">
    <source>
        <dbReference type="SAM" id="MobiDB-lite"/>
    </source>
</evidence>
<name>A0A9X9N2H5_NEISU</name>
<protein>
    <submittedName>
        <fullName evidence="2">Com family DNA-binding transcriptional regulator</fullName>
    </submittedName>
</protein>
<dbReference type="Proteomes" id="UP001057305">
    <property type="component" value="Chromosome"/>
</dbReference>
<evidence type="ECO:0000313" key="3">
    <source>
        <dbReference type="EMBL" id="UTG72934.1"/>
    </source>
</evidence>
<organism evidence="2 4">
    <name type="scientific">Neisseria subflava</name>
    <dbReference type="NCBI Taxonomy" id="28449"/>
    <lineage>
        <taxon>Bacteria</taxon>
        <taxon>Pseudomonadati</taxon>
        <taxon>Pseudomonadota</taxon>
        <taxon>Betaproteobacteria</taxon>
        <taxon>Neisseriales</taxon>
        <taxon>Neisseriaceae</taxon>
        <taxon>Neisseria</taxon>
    </lineage>
</organism>
<dbReference type="RefSeq" id="WP_254322204.1">
    <property type="nucleotide sequence ID" value="NZ_CP073115.1"/>
</dbReference>
<evidence type="ECO:0000313" key="4">
    <source>
        <dbReference type="Proteomes" id="UP001057296"/>
    </source>
</evidence>
<dbReference type="InterPro" id="IPR019294">
    <property type="entry name" value="Translation_reg_Com"/>
</dbReference>
<sequence length="58" mass="6598">MKHRCKNCNKLLAIGIGRFEIKCPRCHTLNNISSLTTQNAGEHPIRKESICPPTNPRR</sequence>
<dbReference type="EMBL" id="CP073115">
    <property type="protein sequence ID" value="UTG70895.1"/>
    <property type="molecule type" value="Genomic_DNA"/>
</dbReference>
<dbReference type="Proteomes" id="UP001057296">
    <property type="component" value="Chromosome"/>
</dbReference>
<gene>
    <name evidence="2" type="ORF">KCG54_05805</name>
    <name evidence="3" type="ORF">KCG56_02095</name>
</gene>
<feature type="region of interest" description="Disordered" evidence="1">
    <location>
        <begin position="39"/>
        <end position="58"/>
    </location>
</feature>
<evidence type="ECO:0000313" key="2">
    <source>
        <dbReference type="EMBL" id="UTG70895.1"/>
    </source>
</evidence>
<keyword evidence="2" id="KW-0238">DNA-binding</keyword>
<dbReference type="GO" id="GO:0003677">
    <property type="term" value="F:DNA binding"/>
    <property type="evidence" value="ECO:0007669"/>
    <property type="project" value="UniProtKB-KW"/>
</dbReference>
<reference evidence="2" key="1">
    <citation type="submission" date="2021-04" db="EMBL/GenBank/DDBJ databases">
        <title>Characterizing Neisseria spp. as novel respiratory pathobionts in bronchiectasis.</title>
        <authorList>
            <person name="Li L."/>
            <person name="Mac Aogain M."/>
            <person name="Xu T."/>
            <person name="Jaggi T.K."/>
            <person name="Chan L.Y."/>
            <person name="Keir H.R."/>
            <person name="Dicker A.J."/>
            <person name="Qu J."/>
            <person name="Liu Y."/>
            <person name="Chen H.S."/>
            <person name="Koh M.S."/>
            <person name="Ong T.H."/>
            <person name="Lim A.Y.H."/>
            <person name="Abisheganaden J."/>
            <person name="Low T.B."/>
            <person name="Oliver B.G."/>
            <person name="Tan N.S."/>
            <person name="Fang M."/>
            <person name="Chalmers J.D."/>
            <person name="Chotirmall S.H."/>
        </authorList>
    </citation>
    <scope>NUCLEOTIDE SEQUENCE</scope>
    <source>
        <strain evidence="3">TT0073</strain>
        <strain evidence="2">TT0077</strain>
    </source>
</reference>
<dbReference type="EMBL" id="CP073116">
    <property type="protein sequence ID" value="UTG72934.1"/>
    <property type="molecule type" value="Genomic_DNA"/>
</dbReference>
<dbReference type="Pfam" id="PF10122">
    <property type="entry name" value="Zn_ribbon_Com"/>
    <property type="match status" value="1"/>
</dbReference>